<feature type="transmembrane region" description="Helical" evidence="1">
    <location>
        <begin position="167"/>
        <end position="186"/>
    </location>
</feature>
<gene>
    <name evidence="3" type="ORF">SAMN04488094_11871</name>
</gene>
<sequence>MIDALQNLTIAWFDPSLLMLVALGTFAGIYVGAIPGLSVTMAVSILISFTFSWDVYEALSLMVGIYMGGVYGGSRTAILLNIPGAPSAIATALDGYPLAQKGLAGEAIGLSTTMSAVGGLLGILVLAFAAPAVSEFALTFQPRDYMLLAILGILLVGSLSGESLTKGIFAGALGLLIGTVGLDPLTAQERFTFGVVELWGGISFVAVMIGMFGVAEALIQLRELEMAAVKQTISRIVPRWSDVRKYLPLSLQTSAIGVLIGALPGTGGDIAALMAYDHAKRVTKDPDVPFGEGAKEGLVAPETANNAAIGGAFIPMITLGIPGDAVTAIIIGALFIHGLNPGPMLMIEKPDMFWFIVGALLLANVFMLIFGLTGIRIFTRIVEMPRAVLIPLILMLSIVGAFAVNNSITDVYWMLGFGILGYFMKLYGYQVGPVILGVILSRLIDENWRRAIISDQESLPRLFQGIVTSPLSLVLFIAVVLIFVSQTPLWAALMKPFRTKRTPPPDA</sequence>
<dbReference type="PANTHER" id="PTHR35342">
    <property type="entry name" value="TRICARBOXYLIC TRANSPORT PROTEIN"/>
    <property type="match status" value="1"/>
</dbReference>
<feature type="transmembrane region" description="Helical" evidence="1">
    <location>
        <begin position="387"/>
        <end position="405"/>
    </location>
</feature>
<proteinExistence type="predicted"/>
<keyword evidence="4" id="KW-1185">Reference proteome</keyword>
<dbReference type="AlphaFoldDB" id="A0A1I1Q6D5"/>
<feature type="transmembrane region" description="Helical" evidence="1">
    <location>
        <begin position="352"/>
        <end position="375"/>
    </location>
</feature>
<feature type="transmembrane region" description="Helical" evidence="1">
    <location>
        <begin position="12"/>
        <end position="31"/>
    </location>
</feature>
<name>A0A1I1Q6D5_9RHOB</name>
<feature type="transmembrane region" description="Helical" evidence="1">
    <location>
        <begin position="319"/>
        <end position="340"/>
    </location>
</feature>
<feature type="transmembrane region" description="Helical" evidence="1">
    <location>
        <begin position="411"/>
        <end position="441"/>
    </location>
</feature>
<dbReference type="PANTHER" id="PTHR35342:SF5">
    <property type="entry name" value="TRICARBOXYLIC TRANSPORT PROTEIN"/>
    <property type="match status" value="1"/>
</dbReference>
<evidence type="ECO:0000256" key="1">
    <source>
        <dbReference type="SAM" id="Phobius"/>
    </source>
</evidence>
<dbReference type="STRING" id="441112.SAMN04488094_11871"/>
<dbReference type="EMBL" id="FOLG01000018">
    <property type="protein sequence ID" value="SFD17681.1"/>
    <property type="molecule type" value="Genomic_DNA"/>
</dbReference>
<accession>A0A1I1Q6D5</accession>
<feature type="transmembrane region" description="Helical" evidence="1">
    <location>
        <begin position="145"/>
        <end position="161"/>
    </location>
</feature>
<feature type="domain" description="DUF112" evidence="2">
    <location>
        <begin position="18"/>
        <end position="436"/>
    </location>
</feature>
<evidence type="ECO:0000313" key="4">
    <source>
        <dbReference type="Proteomes" id="UP000198728"/>
    </source>
</evidence>
<dbReference type="InterPro" id="IPR002823">
    <property type="entry name" value="DUF112_TM"/>
</dbReference>
<organism evidence="3 4">
    <name type="scientific">Tropicimonas isoalkanivorans</name>
    <dbReference type="NCBI Taxonomy" id="441112"/>
    <lineage>
        <taxon>Bacteria</taxon>
        <taxon>Pseudomonadati</taxon>
        <taxon>Pseudomonadota</taxon>
        <taxon>Alphaproteobacteria</taxon>
        <taxon>Rhodobacterales</taxon>
        <taxon>Roseobacteraceae</taxon>
        <taxon>Tropicimonas</taxon>
    </lineage>
</organism>
<protein>
    <submittedName>
        <fullName evidence="3">Putative tricarboxylic transport membrane protein</fullName>
    </submittedName>
</protein>
<dbReference type="OrthoDB" id="9791872at2"/>
<feature type="transmembrane region" description="Helical" evidence="1">
    <location>
        <begin position="462"/>
        <end position="484"/>
    </location>
</feature>
<keyword evidence="1" id="KW-0472">Membrane</keyword>
<dbReference type="Proteomes" id="UP000198728">
    <property type="component" value="Unassembled WGS sequence"/>
</dbReference>
<keyword evidence="1" id="KW-0812">Transmembrane</keyword>
<feature type="transmembrane region" description="Helical" evidence="1">
    <location>
        <begin position="255"/>
        <end position="276"/>
    </location>
</feature>
<feature type="transmembrane region" description="Helical" evidence="1">
    <location>
        <begin position="37"/>
        <end position="56"/>
    </location>
</feature>
<reference evidence="3 4" key="1">
    <citation type="submission" date="2016-10" db="EMBL/GenBank/DDBJ databases">
        <authorList>
            <person name="de Groot N.N."/>
        </authorList>
    </citation>
    <scope>NUCLEOTIDE SEQUENCE [LARGE SCALE GENOMIC DNA]</scope>
    <source>
        <strain evidence="3 4">DSM 19548</strain>
    </source>
</reference>
<dbReference type="RefSeq" id="WP_093362705.1">
    <property type="nucleotide sequence ID" value="NZ_FOLG01000018.1"/>
</dbReference>
<evidence type="ECO:0000259" key="2">
    <source>
        <dbReference type="Pfam" id="PF01970"/>
    </source>
</evidence>
<keyword evidence="1" id="KW-1133">Transmembrane helix</keyword>
<evidence type="ECO:0000313" key="3">
    <source>
        <dbReference type="EMBL" id="SFD17681.1"/>
    </source>
</evidence>
<dbReference type="Pfam" id="PF01970">
    <property type="entry name" value="TctA"/>
    <property type="match status" value="1"/>
</dbReference>
<feature type="transmembrane region" description="Helical" evidence="1">
    <location>
        <begin position="198"/>
        <end position="219"/>
    </location>
</feature>
<feature type="transmembrane region" description="Helical" evidence="1">
    <location>
        <begin position="108"/>
        <end position="133"/>
    </location>
</feature>